<dbReference type="InterPro" id="IPR050679">
    <property type="entry name" value="Bact_HTH_transcr_reg"/>
</dbReference>
<proteinExistence type="predicted"/>
<dbReference type="InterPro" id="IPR036388">
    <property type="entry name" value="WH-like_DNA-bd_sf"/>
</dbReference>
<dbReference type="PROSITE" id="PS50949">
    <property type="entry name" value="HTH_GNTR"/>
    <property type="match status" value="1"/>
</dbReference>
<dbReference type="GO" id="GO:0003677">
    <property type="term" value="F:DNA binding"/>
    <property type="evidence" value="ECO:0007669"/>
    <property type="project" value="UniProtKB-KW"/>
</dbReference>
<dbReference type="PRINTS" id="PR00035">
    <property type="entry name" value="HTHGNTR"/>
</dbReference>
<dbReference type="SMART" id="SM00866">
    <property type="entry name" value="UTRA"/>
    <property type="match status" value="1"/>
</dbReference>
<feature type="domain" description="HTH gntR-type" evidence="4">
    <location>
        <begin position="22"/>
        <end position="90"/>
    </location>
</feature>
<dbReference type="EMBL" id="WPHG01000001">
    <property type="protein sequence ID" value="MVA96035.1"/>
    <property type="molecule type" value="Genomic_DNA"/>
</dbReference>
<dbReference type="Pfam" id="PF00392">
    <property type="entry name" value="GntR"/>
    <property type="match status" value="1"/>
</dbReference>
<comment type="caution">
    <text evidence="5">The sequence shown here is derived from an EMBL/GenBank/DDBJ whole genome shotgun (WGS) entry which is preliminary data.</text>
</comment>
<name>A0A844Q9X4_9HYPH</name>
<evidence type="ECO:0000313" key="6">
    <source>
        <dbReference type="Proteomes" id="UP000463224"/>
    </source>
</evidence>
<dbReference type="SUPFAM" id="SSF46785">
    <property type="entry name" value="Winged helix' DNA-binding domain"/>
    <property type="match status" value="1"/>
</dbReference>
<keyword evidence="2" id="KW-0238">DNA-binding</keyword>
<dbReference type="Pfam" id="PF07702">
    <property type="entry name" value="UTRA"/>
    <property type="match status" value="1"/>
</dbReference>
<dbReference type="GO" id="GO:0003700">
    <property type="term" value="F:DNA-binding transcription factor activity"/>
    <property type="evidence" value="ECO:0007669"/>
    <property type="project" value="InterPro"/>
</dbReference>
<dbReference type="InterPro" id="IPR028978">
    <property type="entry name" value="Chorismate_lyase_/UTRA_dom_sf"/>
</dbReference>
<evidence type="ECO:0000256" key="3">
    <source>
        <dbReference type="ARBA" id="ARBA00023163"/>
    </source>
</evidence>
<dbReference type="InterPro" id="IPR036390">
    <property type="entry name" value="WH_DNA-bd_sf"/>
</dbReference>
<dbReference type="InterPro" id="IPR000524">
    <property type="entry name" value="Tscrpt_reg_HTH_GntR"/>
</dbReference>
<dbReference type="GO" id="GO:0045892">
    <property type="term" value="P:negative regulation of DNA-templated transcription"/>
    <property type="evidence" value="ECO:0007669"/>
    <property type="project" value="TreeGrafter"/>
</dbReference>
<dbReference type="Gene3D" id="1.10.10.10">
    <property type="entry name" value="Winged helix-like DNA-binding domain superfamily/Winged helix DNA-binding domain"/>
    <property type="match status" value="1"/>
</dbReference>
<evidence type="ECO:0000313" key="5">
    <source>
        <dbReference type="EMBL" id="MVA96035.1"/>
    </source>
</evidence>
<dbReference type="InterPro" id="IPR011663">
    <property type="entry name" value="UTRA"/>
</dbReference>
<evidence type="ECO:0000259" key="4">
    <source>
        <dbReference type="PROSITE" id="PS50949"/>
    </source>
</evidence>
<accession>A0A844Q9X4</accession>
<dbReference type="PANTHER" id="PTHR44846">
    <property type="entry name" value="MANNOSYL-D-GLYCERATE TRANSPORT/METABOLISM SYSTEM REPRESSOR MNGR-RELATED"/>
    <property type="match status" value="1"/>
</dbReference>
<reference evidence="5 6" key="1">
    <citation type="submission" date="2019-12" db="EMBL/GenBank/DDBJ databases">
        <title>Nitratireductor arenosus sp. nov., Isolated from sea sand, Jeju island, South Korea.</title>
        <authorList>
            <person name="Kim W."/>
        </authorList>
    </citation>
    <scope>NUCLEOTIDE SEQUENCE [LARGE SCALE GENOMIC DNA]</scope>
    <source>
        <strain evidence="5 6">CAU 1489</strain>
    </source>
</reference>
<keyword evidence="6" id="KW-1185">Reference proteome</keyword>
<dbReference type="Proteomes" id="UP000463224">
    <property type="component" value="Unassembled WGS sequence"/>
</dbReference>
<dbReference type="CDD" id="cd07377">
    <property type="entry name" value="WHTH_GntR"/>
    <property type="match status" value="1"/>
</dbReference>
<keyword evidence="3" id="KW-0804">Transcription</keyword>
<evidence type="ECO:0000256" key="1">
    <source>
        <dbReference type="ARBA" id="ARBA00023015"/>
    </source>
</evidence>
<sequence length="261" mass="28804">MINRVGQIDLIAGGDAMNDKPGPKYKRVYDTLRKRLQDGYYSVGTRLPTEDALATTFDVSRVTVRRSLDMLVSEGYLVARQGSGYLVDTLSPPSSTCLTSFTDSVLKEGREPGARLIDITFFDGDAPEAIGDMLGKSVVCIRRLRTVDGEPKMLVNTWLPTARVTGLSKEDFPETGQDQSILRVLSGRFGLEWSRACETIRSCVASDEIGAFLQVPVQTPLLVQACTAFDDEQGTVFFEEVFRNTPITFNLGGSRRQEQLS</sequence>
<gene>
    <name evidence="5" type="ORF">GN330_02025</name>
</gene>
<evidence type="ECO:0000256" key="2">
    <source>
        <dbReference type="ARBA" id="ARBA00023125"/>
    </source>
</evidence>
<keyword evidence="1" id="KW-0805">Transcription regulation</keyword>
<dbReference type="SUPFAM" id="SSF64288">
    <property type="entry name" value="Chorismate lyase-like"/>
    <property type="match status" value="1"/>
</dbReference>
<dbReference type="SMART" id="SM00345">
    <property type="entry name" value="HTH_GNTR"/>
    <property type="match status" value="1"/>
</dbReference>
<dbReference type="AlphaFoldDB" id="A0A844Q9X4"/>
<dbReference type="Gene3D" id="3.40.1410.10">
    <property type="entry name" value="Chorismate lyase-like"/>
    <property type="match status" value="1"/>
</dbReference>
<dbReference type="PANTHER" id="PTHR44846:SF1">
    <property type="entry name" value="MANNOSYL-D-GLYCERATE TRANSPORT_METABOLISM SYSTEM REPRESSOR MNGR-RELATED"/>
    <property type="match status" value="1"/>
</dbReference>
<organism evidence="5 6">
    <name type="scientific">Nitratireductor arenosus</name>
    <dbReference type="NCBI Taxonomy" id="2682096"/>
    <lineage>
        <taxon>Bacteria</taxon>
        <taxon>Pseudomonadati</taxon>
        <taxon>Pseudomonadota</taxon>
        <taxon>Alphaproteobacteria</taxon>
        <taxon>Hyphomicrobiales</taxon>
        <taxon>Phyllobacteriaceae</taxon>
        <taxon>Nitratireductor</taxon>
    </lineage>
</organism>
<protein>
    <submittedName>
        <fullName evidence="5">GntR family transcriptional regulator</fullName>
    </submittedName>
</protein>